<evidence type="ECO:0000256" key="1">
    <source>
        <dbReference type="SAM" id="MobiDB-lite"/>
    </source>
</evidence>
<proteinExistence type="predicted"/>
<keyword evidence="3" id="KW-1185">Reference proteome</keyword>
<protein>
    <submittedName>
        <fullName evidence="2">Uncharacterized protein</fullName>
    </submittedName>
</protein>
<reference evidence="2" key="1">
    <citation type="submission" date="2022-05" db="EMBL/GenBank/DDBJ databases">
        <title>The Musa troglodytarum L. genome provides insights into the mechanism of non-climacteric behaviour and enrichment of carotenoids.</title>
        <authorList>
            <person name="Wang J."/>
        </authorList>
    </citation>
    <scope>NUCLEOTIDE SEQUENCE</scope>
    <source>
        <tissue evidence="2">Leaf</tissue>
    </source>
</reference>
<evidence type="ECO:0000313" key="2">
    <source>
        <dbReference type="EMBL" id="URE12899.1"/>
    </source>
</evidence>
<accession>A0A9E7GCQ4</accession>
<organism evidence="2 3">
    <name type="scientific">Musa troglodytarum</name>
    <name type="common">fe'i banana</name>
    <dbReference type="NCBI Taxonomy" id="320322"/>
    <lineage>
        <taxon>Eukaryota</taxon>
        <taxon>Viridiplantae</taxon>
        <taxon>Streptophyta</taxon>
        <taxon>Embryophyta</taxon>
        <taxon>Tracheophyta</taxon>
        <taxon>Spermatophyta</taxon>
        <taxon>Magnoliopsida</taxon>
        <taxon>Liliopsida</taxon>
        <taxon>Zingiberales</taxon>
        <taxon>Musaceae</taxon>
        <taxon>Musa</taxon>
    </lineage>
</organism>
<dbReference type="Proteomes" id="UP001055439">
    <property type="component" value="Chromosome 6"/>
</dbReference>
<name>A0A9E7GCQ4_9LILI</name>
<evidence type="ECO:0000313" key="3">
    <source>
        <dbReference type="Proteomes" id="UP001055439"/>
    </source>
</evidence>
<feature type="region of interest" description="Disordered" evidence="1">
    <location>
        <begin position="26"/>
        <end position="45"/>
    </location>
</feature>
<dbReference type="AlphaFoldDB" id="A0A9E7GCQ4"/>
<dbReference type="EMBL" id="CP097508">
    <property type="protein sequence ID" value="URE12899.1"/>
    <property type="molecule type" value="Genomic_DNA"/>
</dbReference>
<sequence>MAHRVRAIRALIQAEGFSETRHMIQSSVEPSGGLPSERFNPISSPMEQSTALCFSPLILRRNS</sequence>
<gene>
    <name evidence="2" type="ORF">MUK42_34930</name>
</gene>